<name>T1GGU7_MEGSC</name>
<accession>T1GGU7</accession>
<evidence type="ECO:0008006" key="3">
    <source>
        <dbReference type="Google" id="ProtNLM"/>
    </source>
</evidence>
<dbReference type="Gene3D" id="2.120.10.30">
    <property type="entry name" value="TolB, C-terminal domain"/>
    <property type="match status" value="1"/>
</dbReference>
<dbReference type="EMBL" id="CAQQ02392543">
    <property type="status" value="NOT_ANNOTATED_CDS"/>
    <property type="molecule type" value="Genomic_DNA"/>
</dbReference>
<protein>
    <recommendedName>
        <fullName evidence="3">Bee-milk protein</fullName>
    </recommendedName>
</protein>
<keyword evidence="2" id="KW-1185">Reference proteome</keyword>
<reference evidence="2" key="1">
    <citation type="submission" date="2013-02" db="EMBL/GenBank/DDBJ databases">
        <authorList>
            <person name="Hughes D."/>
        </authorList>
    </citation>
    <scope>NUCLEOTIDE SEQUENCE</scope>
    <source>
        <strain>Durham</strain>
        <strain evidence="2">NC isolate 2 -- Noor lab</strain>
    </source>
</reference>
<evidence type="ECO:0000313" key="1">
    <source>
        <dbReference type="EnsemblMetazoa" id="MESCA002628-PA"/>
    </source>
</evidence>
<dbReference type="InterPro" id="IPR011042">
    <property type="entry name" value="6-blade_b-propeller_TolB-like"/>
</dbReference>
<dbReference type="OMA" id="ERHIYFI"/>
<evidence type="ECO:0000313" key="2">
    <source>
        <dbReference type="Proteomes" id="UP000015102"/>
    </source>
</evidence>
<organism evidence="1 2">
    <name type="scientific">Megaselia scalaris</name>
    <name type="common">Humpbacked fly</name>
    <name type="synonym">Phora scalaris</name>
    <dbReference type="NCBI Taxonomy" id="36166"/>
    <lineage>
        <taxon>Eukaryota</taxon>
        <taxon>Metazoa</taxon>
        <taxon>Ecdysozoa</taxon>
        <taxon>Arthropoda</taxon>
        <taxon>Hexapoda</taxon>
        <taxon>Insecta</taxon>
        <taxon>Pterygota</taxon>
        <taxon>Neoptera</taxon>
        <taxon>Endopterygota</taxon>
        <taxon>Diptera</taxon>
        <taxon>Brachycera</taxon>
        <taxon>Muscomorpha</taxon>
        <taxon>Platypezoidea</taxon>
        <taxon>Phoridae</taxon>
        <taxon>Megaseliini</taxon>
        <taxon>Megaselia</taxon>
    </lineage>
</organism>
<proteinExistence type="predicted"/>
<sequence length="318" mass="36771">PFSTFVFSWELSSIGIHNFTLLHSKTFVLRVFLCILPSKSLNNTVRIPTLVESTWPENYFSLLPKIFPYKQLHSISENQKGDCSLMHQALQTELDDLYRLWVLDEGNDKCPPKIFIFDLLRDNRKVATINCENLFQKKLISMELDPYSACHSRYEMYITVKDEKNEVPGLTTRINPTYITFLGVRKIGQFYTSDRNGNLYYGNNKMYNQTENIESIVIRKLGVLLGEPKSLVLDLMGMLYYIVDKFGIVVRVTPYKGVLKAEEHEILYFSQSEAPLTQVIFGSMGSVWAVTSNFVAHKDHCNRILYHFMLQSNTSEII</sequence>
<dbReference type="AlphaFoldDB" id="T1GGU7"/>
<dbReference type="EnsemblMetazoa" id="MESCA002628-RA">
    <property type="protein sequence ID" value="MESCA002628-PA"/>
    <property type="gene ID" value="MESCA002628"/>
</dbReference>
<dbReference type="HOGENOM" id="CLU_075992_0_0_1"/>
<reference evidence="1" key="2">
    <citation type="submission" date="2015-06" db="UniProtKB">
        <authorList>
            <consortium name="EnsemblMetazoa"/>
        </authorList>
    </citation>
    <scope>IDENTIFICATION</scope>
</reference>
<dbReference type="Proteomes" id="UP000015102">
    <property type="component" value="Unassembled WGS sequence"/>
</dbReference>